<reference evidence="1" key="1">
    <citation type="submission" date="2020-08" db="EMBL/GenBank/DDBJ databases">
        <title>Functional genomics of gut bacteria from endangered species of beetles.</title>
        <authorList>
            <person name="Carlos-Shanley C."/>
        </authorList>
    </citation>
    <scope>NUCLEOTIDE SEQUENCE [LARGE SCALE GENOMIC DNA]</scope>
    <source>
        <strain evidence="1">S00060</strain>
    </source>
</reference>
<evidence type="ECO:0000313" key="2">
    <source>
        <dbReference type="Proteomes" id="UP000543174"/>
    </source>
</evidence>
<dbReference type="Proteomes" id="UP000543174">
    <property type="component" value="Unassembled WGS sequence"/>
</dbReference>
<accession>A0A7W3REA8</accession>
<dbReference type="AlphaFoldDB" id="A0A7W3REA8"/>
<sequence length="38" mass="4611">MKKKCPICKRNKKMDSQLEGSRYCVHCWETIGKQYDFK</sequence>
<proteinExistence type="predicted"/>
<gene>
    <name evidence="1" type="ORF">HNP21_001192</name>
</gene>
<organism evidence="1 2">
    <name type="scientific">Priestia aryabhattai</name>
    <name type="common">Bacillus aryabhattai</name>
    <dbReference type="NCBI Taxonomy" id="412384"/>
    <lineage>
        <taxon>Bacteria</taxon>
        <taxon>Bacillati</taxon>
        <taxon>Bacillota</taxon>
        <taxon>Bacilli</taxon>
        <taxon>Bacillales</taxon>
        <taxon>Bacillaceae</taxon>
        <taxon>Priestia</taxon>
    </lineage>
</organism>
<evidence type="ECO:0000313" key="1">
    <source>
        <dbReference type="EMBL" id="MBA9038103.1"/>
    </source>
</evidence>
<name>A0A7W3REA8_PRIAR</name>
<dbReference type="EMBL" id="JACJHT010000001">
    <property type="protein sequence ID" value="MBA9038103.1"/>
    <property type="molecule type" value="Genomic_DNA"/>
</dbReference>
<protein>
    <submittedName>
        <fullName evidence="1">Uncharacterized protein</fullName>
    </submittedName>
</protein>
<comment type="caution">
    <text evidence="1">The sequence shown here is derived from an EMBL/GenBank/DDBJ whole genome shotgun (WGS) entry which is preliminary data.</text>
</comment>
<keyword evidence="2" id="KW-1185">Reference proteome</keyword>